<organism evidence="2 4">
    <name type="scientific">Puccinia coronata f. sp. avenae</name>
    <dbReference type="NCBI Taxonomy" id="200324"/>
    <lineage>
        <taxon>Eukaryota</taxon>
        <taxon>Fungi</taxon>
        <taxon>Dikarya</taxon>
        <taxon>Basidiomycota</taxon>
        <taxon>Pucciniomycotina</taxon>
        <taxon>Pucciniomycetes</taxon>
        <taxon>Pucciniales</taxon>
        <taxon>Pucciniaceae</taxon>
        <taxon>Puccinia</taxon>
    </lineage>
</organism>
<keyword evidence="4" id="KW-1185">Reference proteome</keyword>
<dbReference type="EMBL" id="PGCJ01000207">
    <property type="protein sequence ID" value="PLW38475.1"/>
    <property type="molecule type" value="Genomic_DNA"/>
</dbReference>
<reference evidence="2 4" key="1">
    <citation type="submission" date="2017-11" db="EMBL/GenBank/DDBJ databases">
        <title>De novo assembly and phasing of dikaryotic genomes from two isolates of Puccinia coronata f. sp. avenae, the causal agent of oat crown rust.</title>
        <authorList>
            <person name="Miller M.E."/>
            <person name="Zhang Y."/>
            <person name="Omidvar V."/>
            <person name="Sperschneider J."/>
            <person name="Schwessinger B."/>
            <person name="Raley C."/>
            <person name="Palmer J.M."/>
            <person name="Garnica D."/>
            <person name="Upadhyaya N."/>
            <person name="Rathjen J."/>
            <person name="Taylor J.M."/>
            <person name="Park R.F."/>
            <person name="Dodds P.N."/>
            <person name="Hirsch C.D."/>
            <person name="Kianian S.F."/>
            <person name="Figueroa M."/>
        </authorList>
    </citation>
    <scope>NUCLEOTIDE SEQUENCE [LARGE SCALE GENOMIC DNA]</scope>
    <source>
        <strain evidence="2">12NC29</strain>
    </source>
</reference>
<protein>
    <submittedName>
        <fullName evidence="2">Uncharacterized protein</fullName>
    </submittedName>
</protein>
<feature type="compositionally biased region" description="Basic and acidic residues" evidence="1">
    <location>
        <begin position="83"/>
        <end position="94"/>
    </location>
</feature>
<name>A0A2N5SHC2_9BASI</name>
<dbReference type="EMBL" id="PGCJ01000976">
    <property type="protein sequence ID" value="PLW12626.1"/>
    <property type="molecule type" value="Genomic_DNA"/>
</dbReference>
<evidence type="ECO:0000313" key="4">
    <source>
        <dbReference type="Proteomes" id="UP000235388"/>
    </source>
</evidence>
<evidence type="ECO:0000256" key="1">
    <source>
        <dbReference type="SAM" id="MobiDB-lite"/>
    </source>
</evidence>
<dbReference type="AlphaFoldDB" id="A0A2N5SHC2"/>
<sequence>MGALLSLLVAIPSDTPRSREAMRENAGFLTLITVLASLGTEFVSELESTITTQDETESESNYQRRIPSISIGCDSQLGPLDSPKSDSKSSKSKHSELQEELDAVATLIFKCLALALSNHQLGFKLVLDALRQSPSGDRSNWPSTHYRRQKIEKLFGIVLAFIADDFFPIVCTSEVIQKITFTHERGNRMERIAAGRMLAGVFLSSLHVLSVWPTGQLSNLQLEPVLNQLASIGKGGSLKFQETLAITIVHCFELTRIMDAELLDQGRIELNNSLGC</sequence>
<proteinExistence type="predicted"/>
<comment type="caution">
    <text evidence="2">The sequence shown here is derived from an EMBL/GenBank/DDBJ whole genome shotgun (WGS) entry which is preliminary data.</text>
</comment>
<gene>
    <name evidence="3" type="ORF">PCANC_12473</name>
    <name evidence="2" type="ORF">PCANC_20261</name>
</gene>
<feature type="region of interest" description="Disordered" evidence="1">
    <location>
        <begin position="71"/>
        <end position="94"/>
    </location>
</feature>
<accession>A0A2N5SHC2</accession>
<evidence type="ECO:0000313" key="2">
    <source>
        <dbReference type="EMBL" id="PLW12626.1"/>
    </source>
</evidence>
<evidence type="ECO:0000313" key="3">
    <source>
        <dbReference type="EMBL" id="PLW38475.1"/>
    </source>
</evidence>
<dbReference type="Proteomes" id="UP000235388">
    <property type="component" value="Unassembled WGS sequence"/>
</dbReference>